<keyword evidence="2" id="KW-0808">Transferase</keyword>
<sequence>MHETQSDPTEFWEDLYAGKSRWSGNPNPVLVDVVGALSPGRSLDLGCGEGADVLWLAGQGWDATGVDISSTAVSRARAAAEQNRDSMPGSATFDSGDLAPWLARARVEALGPLDLVTASFFQSPLDDFDRVGIINLAGEMVRPGGYLFALSHFAPPDWAPAEHRGHGDMPTPWGEVLDLSVPAGSWTVQISEVRERKATGPEGQIGHMKDTVVLLRRER</sequence>
<gene>
    <name evidence="2" type="ORF">BJL86_1606</name>
</gene>
<dbReference type="SUPFAM" id="SSF53335">
    <property type="entry name" value="S-adenosyl-L-methionine-dependent methyltransferases"/>
    <property type="match status" value="1"/>
</dbReference>
<dbReference type="Pfam" id="PF13649">
    <property type="entry name" value="Methyltransf_25"/>
    <property type="match status" value="1"/>
</dbReference>
<keyword evidence="2" id="KW-0489">Methyltransferase</keyword>
<protein>
    <submittedName>
        <fullName evidence="2">Putative thiol methyltransferase 2</fullName>
    </submittedName>
</protein>
<proteinExistence type="predicted"/>
<dbReference type="OrthoDB" id="9786503at2"/>
<organism evidence="2 3">
    <name type="scientific">Dietzia timorensis</name>
    <dbReference type="NCBI Taxonomy" id="499555"/>
    <lineage>
        <taxon>Bacteria</taxon>
        <taxon>Bacillati</taxon>
        <taxon>Actinomycetota</taxon>
        <taxon>Actinomycetes</taxon>
        <taxon>Mycobacteriales</taxon>
        <taxon>Dietziaceae</taxon>
        <taxon>Dietzia</taxon>
    </lineage>
</organism>
<name>A0A173LKH1_9ACTN</name>
<dbReference type="GO" id="GO:0008168">
    <property type="term" value="F:methyltransferase activity"/>
    <property type="evidence" value="ECO:0007669"/>
    <property type="project" value="UniProtKB-KW"/>
</dbReference>
<accession>A0A173LKH1</accession>
<dbReference type="InterPro" id="IPR029063">
    <property type="entry name" value="SAM-dependent_MTases_sf"/>
</dbReference>
<feature type="domain" description="Methyltransferase" evidence="1">
    <location>
        <begin position="43"/>
        <end position="145"/>
    </location>
</feature>
<keyword evidence="3" id="KW-1185">Reference proteome</keyword>
<evidence type="ECO:0000259" key="1">
    <source>
        <dbReference type="Pfam" id="PF13649"/>
    </source>
</evidence>
<reference evidence="2 3" key="1">
    <citation type="submission" date="2016-06" db="EMBL/GenBank/DDBJ databases">
        <title>Complete genome sequence of a saline-alkali tolerant type strain Dietzia timorensis ID05-A0528T.</title>
        <authorList>
            <person name="Wu X."/>
        </authorList>
    </citation>
    <scope>NUCLEOTIDE SEQUENCE [LARGE SCALE GENOMIC DNA]</scope>
    <source>
        <strain evidence="2 3">ID05-A0528</strain>
    </source>
</reference>
<dbReference type="STRING" id="499555.BJL86_1606"/>
<evidence type="ECO:0000313" key="2">
    <source>
        <dbReference type="EMBL" id="ANI92383.1"/>
    </source>
</evidence>
<evidence type="ECO:0000313" key="3">
    <source>
        <dbReference type="Proteomes" id="UP000186104"/>
    </source>
</evidence>
<dbReference type="CDD" id="cd02440">
    <property type="entry name" value="AdoMet_MTases"/>
    <property type="match status" value="1"/>
</dbReference>
<dbReference type="Gene3D" id="3.40.50.150">
    <property type="entry name" value="Vaccinia Virus protein VP39"/>
    <property type="match status" value="1"/>
</dbReference>
<dbReference type="AlphaFoldDB" id="A0A173LKH1"/>
<dbReference type="InterPro" id="IPR041698">
    <property type="entry name" value="Methyltransf_25"/>
</dbReference>
<dbReference type="GO" id="GO:0032259">
    <property type="term" value="P:methylation"/>
    <property type="evidence" value="ECO:0007669"/>
    <property type="project" value="UniProtKB-KW"/>
</dbReference>
<dbReference type="EMBL" id="CP015961">
    <property type="protein sequence ID" value="ANI92383.1"/>
    <property type="molecule type" value="Genomic_DNA"/>
</dbReference>
<dbReference type="KEGG" id="dtm:BJL86_1606"/>
<dbReference type="RefSeq" id="WP_067471234.1">
    <property type="nucleotide sequence ID" value="NZ_CP015961.1"/>
</dbReference>
<dbReference type="Proteomes" id="UP000186104">
    <property type="component" value="Chromosome"/>
</dbReference>